<dbReference type="EC" id="3.4.24.-" evidence="6"/>
<evidence type="ECO:0000313" key="7">
    <source>
        <dbReference type="Proteomes" id="UP000271626"/>
    </source>
</evidence>
<proteinExistence type="inferred from homology"/>
<dbReference type="GO" id="GO:0005524">
    <property type="term" value="F:ATP binding"/>
    <property type="evidence" value="ECO:0007669"/>
    <property type="project" value="UniProtKB-KW"/>
</dbReference>
<dbReference type="SUPFAM" id="SSF52540">
    <property type="entry name" value="P-loop containing nucleoside triphosphate hydrolases"/>
    <property type="match status" value="1"/>
</dbReference>
<dbReference type="CDD" id="cd19481">
    <property type="entry name" value="RecA-like_protease"/>
    <property type="match status" value="1"/>
</dbReference>
<dbReference type="PROSITE" id="PS00674">
    <property type="entry name" value="AAA"/>
    <property type="match status" value="1"/>
</dbReference>
<name>A0A3P8LCP4_TSUPA</name>
<dbReference type="InterPro" id="IPR050221">
    <property type="entry name" value="26S_Proteasome_ATPase"/>
</dbReference>
<dbReference type="OrthoDB" id="9809379at2"/>
<keyword evidence="2 4" id="KW-0547">Nucleotide-binding</keyword>
<comment type="similarity">
    <text evidence="1 4">Belongs to the AAA ATPase family.</text>
</comment>
<organism evidence="6 7">
    <name type="scientific">Tsukamurella paurometabola</name>
    <name type="common">Corynebacterium paurometabolum</name>
    <dbReference type="NCBI Taxonomy" id="2061"/>
    <lineage>
        <taxon>Bacteria</taxon>
        <taxon>Bacillati</taxon>
        <taxon>Actinomycetota</taxon>
        <taxon>Actinomycetes</taxon>
        <taxon>Mycobacteriales</taxon>
        <taxon>Tsukamurellaceae</taxon>
        <taxon>Tsukamurella</taxon>
    </lineage>
</organism>
<evidence type="ECO:0000259" key="5">
    <source>
        <dbReference type="SMART" id="SM00382"/>
    </source>
</evidence>
<dbReference type="RefSeq" id="WP_126194702.1">
    <property type="nucleotide sequence ID" value="NZ_CP085954.1"/>
</dbReference>
<gene>
    <name evidence="6" type="primary">ftsH_1</name>
    <name evidence="6" type="ORF">NCTC10741_00393</name>
</gene>
<evidence type="ECO:0000256" key="2">
    <source>
        <dbReference type="ARBA" id="ARBA00022741"/>
    </source>
</evidence>
<keyword evidence="3 4" id="KW-0067">ATP-binding</keyword>
<dbReference type="PANTHER" id="PTHR23073">
    <property type="entry name" value="26S PROTEASOME REGULATORY SUBUNIT"/>
    <property type="match status" value="1"/>
</dbReference>
<dbReference type="EMBL" id="LR131273">
    <property type="protein sequence ID" value="VDR37292.1"/>
    <property type="molecule type" value="Genomic_DNA"/>
</dbReference>
<dbReference type="InterPro" id="IPR003593">
    <property type="entry name" value="AAA+_ATPase"/>
</dbReference>
<dbReference type="Pfam" id="PF00004">
    <property type="entry name" value="AAA"/>
    <property type="match status" value="1"/>
</dbReference>
<dbReference type="Proteomes" id="UP000271626">
    <property type="component" value="Chromosome"/>
</dbReference>
<evidence type="ECO:0000256" key="1">
    <source>
        <dbReference type="ARBA" id="ARBA00006914"/>
    </source>
</evidence>
<dbReference type="InterPro" id="IPR003959">
    <property type="entry name" value="ATPase_AAA_core"/>
</dbReference>
<dbReference type="GO" id="GO:0006508">
    <property type="term" value="P:proteolysis"/>
    <property type="evidence" value="ECO:0007669"/>
    <property type="project" value="UniProtKB-KW"/>
</dbReference>
<dbReference type="InterPro" id="IPR003960">
    <property type="entry name" value="ATPase_AAA_CS"/>
</dbReference>
<reference evidence="6 7" key="1">
    <citation type="submission" date="2018-12" db="EMBL/GenBank/DDBJ databases">
        <authorList>
            <consortium name="Pathogen Informatics"/>
        </authorList>
    </citation>
    <scope>NUCLEOTIDE SEQUENCE [LARGE SCALE GENOMIC DNA]</scope>
    <source>
        <strain evidence="6 7">NCTC10741</strain>
    </source>
</reference>
<dbReference type="GO" id="GO:0008237">
    <property type="term" value="F:metallopeptidase activity"/>
    <property type="evidence" value="ECO:0007669"/>
    <property type="project" value="UniProtKB-KW"/>
</dbReference>
<sequence>MPIDLTGENRDVTRAVEVIRALLGDAHITPRTATSFAEDALGVLEAQHTVIKIETTPATATAIGLAVARLVAEHDAESGPASHTDPPSWISVDLGGAPDRIPGDAAFAFRAGTLSGVPVVLRCETEYRETLSVGVVTRSDDVAAGEAVRDRIRTAAEELNPLKGRALAAAFQGGLAFRAFELTGDRADVVVPDRVWAEIDLSVRAVTTHAEQLRRLGFRAARGVLLCGPPGVGKTAVSRAVAAELVGDFTVIVVGAAAVGTGLASVYAAAVELGRCVVILDDVDLAVRRRGDGDDSALASLLDALDGVDQSAEVLTIATTNDPRSLDGAATRATRFDSVVEVGYPSREALIGILGRRTVGLGLTGDDVAVIVDSLPPETSGADVGALVRRVVLANTGTGLDAFLAEVRRRGWLAAVPVGQYL</sequence>
<dbReference type="SMART" id="SM00382">
    <property type="entry name" value="AAA"/>
    <property type="match status" value="1"/>
</dbReference>
<dbReference type="AlphaFoldDB" id="A0A3P8LCP4"/>
<dbReference type="Gene3D" id="3.40.50.300">
    <property type="entry name" value="P-loop containing nucleotide triphosphate hydrolases"/>
    <property type="match status" value="1"/>
</dbReference>
<keyword evidence="6" id="KW-0482">Metalloprotease</keyword>
<dbReference type="InterPro" id="IPR027417">
    <property type="entry name" value="P-loop_NTPase"/>
</dbReference>
<protein>
    <submittedName>
        <fullName evidence="6">ATP-dependent zinc metalloprotease FtsH</fullName>
        <ecNumber evidence="6">3.4.24.-</ecNumber>
    </submittedName>
</protein>
<evidence type="ECO:0000313" key="6">
    <source>
        <dbReference type="EMBL" id="VDR37292.1"/>
    </source>
</evidence>
<evidence type="ECO:0000256" key="4">
    <source>
        <dbReference type="RuleBase" id="RU003651"/>
    </source>
</evidence>
<feature type="domain" description="AAA+ ATPase" evidence="5">
    <location>
        <begin position="220"/>
        <end position="346"/>
    </location>
</feature>
<evidence type="ECO:0000256" key="3">
    <source>
        <dbReference type="ARBA" id="ARBA00022840"/>
    </source>
</evidence>
<keyword evidence="6" id="KW-0645">Protease</keyword>
<keyword evidence="6" id="KW-0378">Hydrolase</keyword>
<accession>A0A3P8LCP4</accession>
<dbReference type="GO" id="GO:0016887">
    <property type="term" value="F:ATP hydrolysis activity"/>
    <property type="evidence" value="ECO:0007669"/>
    <property type="project" value="InterPro"/>
</dbReference>